<feature type="compositionally biased region" description="Basic and acidic residues" evidence="1">
    <location>
        <begin position="50"/>
        <end position="63"/>
    </location>
</feature>
<organism evidence="2 3">
    <name type="scientific">Ficus carica</name>
    <name type="common">Common fig</name>
    <dbReference type="NCBI Taxonomy" id="3494"/>
    <lineage>
        <taxon>Eukaryota</taxon>
        <taxon>Viridiplantae</taxon>
        <taxon>Streptophyta</taxon>
        <taxon>Embryophyta</taxon>
        <taxon>Tracheophyta</taxon>
        <taxon>Spermatophyta</taxon>
        <taxon>Magnoliopsida</taxon>
        <taxon>eudicotyledons</taxon>
        <taxon>Gunneridae</taxon>
        <taxon>Pentapetalae</taxon>
        <taxon>rosids</taxon>
        <taxon>fabids</taxon>
        <taxon>Rosales</taxon>
        <taxon>Moraceae</taxon>
        <taxon>Ficeae</taxon>
        <taxon>Ficus</taxon>
    </lineage>
</organism>
<feature type="compositionally biased region" description="Gly residues" evidence="1">
    <location>
        <begin position="1"/>
        <end position="21"/>
    </location>
</feature>
<dbReference type="Proteomes" id="UP001187192">
    <property type="component" value="Unassembled WGS sequence"/>
</dbReference>
<reference evidence="2" key="1">
    <citation type="submission" date="2023-07" db="EMBL/GenBank/DDBJ databases">
        <title>draft genome sequence of fig (Ficus carica).</title>
        <authorList>
            <person name="Takahashi T."/>
            <person name="Nishimura K."/>
        </authorList>
    </citation>
    <scope>NUCLEOTIDE SEQUENCE</scope>
</reference>
<evidence type="ECO:0000313" key="3">
    <source>
        <dbReference type="Proteomes" id="UP001187192"/>
    </source>
</evidence>
<keyword evidence="3" id="KW-1185">Reference proteome</keyword>
<feature type="region of interest" description="Disordered" evidence="1">
    <location>
        <begin position="1"/>
        <end position="95"/>
    </location>
</feature>
<protein>
    <submittedName>
        <fullName evidence="2">Uncharacterized protein</fullName>
    </submittedName>
</protein>
<comment type="caution">
    <text evidence="2">The sequence shown here is derived from an EMBL/GenBank/DDBJ whole genome shotgun (WGS) entry which is preliminary data.</text>
</comment>
<evidence type="ECO:0000313" key="2">
    <source>
        <dbReference type="EMBL" id="GMN23959.1"/>
    </source>
</evidence>
<dbReference type="EMBL" id="BTGU01000001">
    <property type="protein sequence ID" value="GMN23959.1"/>
    <property type="molecule type" value="Genomic_DNA"/>
</dbReference>
<sequence length="118" mass="11883">MGGGGRLGWGVGAAGAGGAGVGKRERGGSLVAGRSGLGPVVGGRRWVATGEEKREKGEERERGLSAAGRSELGPEVGHRCRGGSPTSVVGGGKITGDGEDLGWESLYEVRSMITMVHP</sequence>
<gene>
    <name evidence="2" type="ORF">TIFTF001_000352</name>
</gene>
<proteinExistence type="predicted"/>
<accession>A0AA87Z1T6</accession>
<evidence type="ECO:0000256" key="1">
    <source>
        <dbReference type="SAM" id="MobiDB-lite"/>
    </source>
</evidence>
<dbReference type="AlphaFoldDB" id="A0AA87Z1T6"/>
<name>A0AA87Z1T6_FICCA</name>